<proteinExistence type="predicted"/>
<keyword evidence="2" id="KW-1185">Reference proteome</keyword>
<evidence type="ECO:0000313" key="2">
    <source>
        <dbReference type="Proteomes" id="UP001596432"/>
    </source>
</evidence>
<name>A0ABD5Y2A6_9EURY</name>
<organism evidence="1 2">
    <name type="scientific">Halosimplex aquaticum</name>
    <dbReference type="NCBI Taxonomy" id="3026162"/>
    <lineage>
        <taxon>Archaea</taxon>
        <taxon>Methanobacteriati</taxon>
        <taxon>Methanobacteriota</taxon>
        <taxon>Stenosarchaea group</taxon>
        <taxon>Halobacteria</taxon>
        <taxon>Halobacteriales</taxon>
        <taxon>Haloarculaceae</taxon>
        <taxon>Halosimplex</taxon>
    </lineage>
</organism>
<evidence type="ECO:0000313" key="1">
    <source>
        <dbReference type="EMBL" id="MFC7138534.1"/>
    </source>
</evidence>
<gene>
    <name evidence="1" type="ORF">ACFQMA_01635</name>
</gene>
<reference evidence="1 2" key="1">
    <citation type="journal article" date="2019" name="Int. J. Syst. Evol. Microbiol.">
        <title>The Global Catalogue of Microorganisms (GCM) 10K type strain sequencing project: providing services to taxonomists for standard genome sequencing and annotation.</title>
        <authorList>
            <consortium name="The Broad Institute Genomics Platform"/>
            <consortium name="The Broad Institute Genome Sequencing Center for Infectious Disease"/>
            <person name="Wu L."/>
            <person name="Ma J."/>
        </authorList>
    </citation>
    <scope>NUCLEOTIDE SEQUENCE [LARGE SCALE GENOMIC DNA]</scope>
    <source>
        <strain evidence="1 2">XZYJT29</strain>
    </source>
</reference>
<dbReference type="RefSeq" id="WP_274326242.1">
    <property type="nucleotide sequence ID" value="NZ_CP118158.1"/>
</dbReference>
<accession>A0ABD5Y2A6</accession>
<dbReference type="AlphaFoldDB" id="A0ABD5Y2A6"/>
<sequence>MDDGPTVGTLGEALRAVVGFVFDQYVDIEQRGPTFTTTSESVETLLHLDHPKGNERV</sequence>
<comment type="caution">
    <text evidence="1">The sequence shown here is derived from an EMBL/GenBank/DDBJ whole genome shotgun (WGS) entry which is preliminary data.</text>
</comment>
<dbReference type="EMBL" id="JBHTAS010000001">
    <property type="protein sequence ID" value="MFC7138534.1"/>
    <property type="molecule type" value="Genomic_DNA"/>
</dbReference>
<dbReference type="GeneID" id="78818774"/>
<protein>
    <submittedName>
        <fullName evidence="1">Uncharacterized protein</fullName>
    </submittedName>
</protein>
<dbReference type="Proteomes" id="UP001596432">
    <property type="component" value="Unassembled WGS sequence"/>
</dbReference>